<evidence type="ECO:0000313" key="4">
    <source>
        <dbReference type="Proteomes" id="UP001295684"/>
    </source>
</evidence>
<feature type="region of interest" description="Disordered" evidence="1">
    <location>
        <begin position="215"/>
        <end position="250"/>
    </location>
</feature>
<proteinExistence type="predicted"/>
<organism evidence="3 4">
    <name type="scientific">Euplotes crassus</name>
    <dbReference type="NCBI Taxonomy" id="5936"/>
    <lineage>
        <taxon>Eukaryota</taxon>
        <taxon>Sar</taxon>
        <taxon>Alveolata</taxon>
        <taxon>Ciliophora</taxon>
        <taxon>Intramacronucleata</taxon>
        <taxon>Spirotrichea</taxon>
        <taxon>Hypotrichia</taxon>
        <taxon>Euplotida</taxon>
        <taxon>Euplotidae</taxon>
        <taxon>Moneuplotes</taxon>
    </lineage>
</organism>
<keyword evidence="2" id="KW-0472">Membrane</keyword>
<keyword evidence="2" id="KW-0812">Transmembrane</keyword>
<evidence type="ECO:0000313" key="3">
    <source>
        <dbReference type="EMBL" id="CAI2378289.1"/>
    </source>
</evidence>
<sequence length="250" mass="28763">MNHFKTNPNLDLSSWVNKTERNVNIIIPIIQLVRLIHKSFVTYNIDYTKIVHLCNTIVDLVLRIFHCDSLSCITPEVVIVKIFREVRNFSRGIITEIYYGYLNLLALYLKKELGIITKIIEDKGFQSFNQSSHCIRMRIGQYYMQTFVGGNTSECSEFDQIIHNFSEQQVDDCRSFLYSGFLILATIFLFLLNWLISKQITQEYRTYKALKSLQNTSPSTPSANSIEIPNIPHPSATPQSANLISFSSST</sequence>
<comment type="caution">
    <text evidence="3">The sequence shown here is derived from an EMBL/GenBank/DDBJ whole genome shotgun (WGS) entry which is preliminary data.</text>
</comment>
<feature type="transmembrane region" description="Helical" evidence="2">
    <location>
        <begin position="176"/>
        <end position="196"/>
    </location>
</feature>
<evidence type="ECO:0000256" key="1">
    <source>
        <dbReference type="SAM" id="MobiDB-lite"/>
    </source>
</evidence>
<accession>A0AAD2D2A6</accession>
<evidence type="ECO:0000256" key="2">
    <source>
        <dbReference type="SAM" id="Phobius"/>
    </source>
</evidence>
<protein>
    <submittedName>
        <fullName evidence="3">Uncharacterized protein</fullName>
    </submittedName>
</protein>
<gene>
    <name evidence="3" type="ORF">ECRASSUSDP1_LOCUS19684</name>
</gene>
<dbReference type="EMBL" id="CAMPGE010019998">
    <property type="protein sequence ID" value="CAI2378289.1"/>
    <property type="molecule type" value="Genomic_DNA"/>
</dbReference>
<reference evidence="3" key="1">
    <citation type="submission" date="2023-07" db="EMBL/GenBank/DDBJ databases">
        <authorList>
            <consortium name="AG Swart"/>
            <person name="Singh M."/>
            <person name="Singh A."/>
            <person name="Seah K."/>
            <person name="Emmerich C."/>
        </authorList>
    </citation>
    <scope>NUCLEOTIDE SEQUENCE</scope>
    <source>
        <strain evidence="3">DP1</strain>
    </source>
</reference>
<name>A0AAD2D2A6_EUPCR</name>
<dbReference type="Proteomes" id="UP001295684">
    <property type="component" value="Unassembled WGS sequence"/>
</dbReference>
<keyword evidence="4" id="KW-1185">Reference proteome</keyword>
<feature type="compositionally biased region" description="Polar residues" evidence="1">
    <location>
        <begin position="215"/>
        <end position="227"/>
    </location>
</feature>
<dbReference type="AlphaFoldDB" id="A0AAD2D2A6"/>
<feature type="compositionally biased region" description="Polar residues" evidence="1">
    <location>
        <begin position="236"/>
        <end position="250"/>
    </location>
</feature>
<keyword evidence="2" id="KW-1133">Transmembrane helix</keyword>